<organism evidence="1 2">
    <name type="scientific">Smittium angustum</name>
    <dbReference type="NCBI Taxonomy" id="133377"/>
    <lineage>
        <taxon>Eukaryota</taxon>
        <taxon>Fungi</taxon>
        <taxon>Fungi incertae sedis</taxon>
        <taxon>Zoopagomycota</taxon>
        <taxon>Kickxellomycotina</taxon>
        <taxon>Harpellomycetes</taxon>
        <taxon>Harpellales</taxon>
        <taxon>Legeriomycetaceae</taxon>
        <taxon>Smittium</taxon>
    </lineage>
</organism>
<sequence>MEKKIKEVENSSNFRYLGITFNRNGIDIKAIQDKILGDVEKKFKRLREKSISASGKTLVINSLILPKLYYAALIVPFEKGFIQKVKTLTTDFIWNYKSHLVDYQKLVKKKRYGGMGLIPIEILL</sequence>
<evidence type="ECO:0000313" key="1">
    <source>
        <dbReference type="EMBL" id="PVZ98836.1"/>
    </source>
</evidence>
<dbReference type="AlphaFoldDB" id="A0A2U1J188"/>
<accession>A0A2U1J188</accession>
<evidence type="ECO:0000313" key="2">
    <source>
        <dbReference type="Proteomes" id="UP000245591"/>
    </source>
</evidence>
<gene>
    <name evidence="1" type="ORF">BB558_005156</name>
</gene>
<dbReference type="EMBL" id="MBFU01000505">
    <property type="protein sequence ID" value="PVZ98836.1"/>
    <property type="molecule type" value="Genomic_DNA"/>
</dbReference>
<dbReference type="Proteomes" id="UP000245591">
    <property type="component" value="Unassembled WGS sequence"/>
</dbReference>
<reference evidence="1 2" key="1">
    <citation type="journal article" date="2018" name="MBio">
        <title>Comparative Genomics Reveals the Core Gene Toolbox for the Fungus-Insect Symbiosis.</title>
        <authorList>
            <person name="Wang Y."/>
            <person name="Stata M."/>
            <person name="Wang W."/>
            <person name="Stajich J.E."/>
            <person name="White M.M."/>
            <person name="Moncalvo J.M."/>
        </authorList>
    </citation>
    <scope>NUCLEOTIDE SEQUENCE [LARGE SCALE GENOMIC DNA]</scope>
    <source>
        <strain evidence="1 2">AUS-126-30</strain>
    </source>
</reference>
<keyword evidence="2" id="KW-1185">Reference proteome</keyword>
<protein>
    <recommendedName>
        <fullName evidence="3">Reverse transcriptase domain-containing protein</fullName>
    </recommendedName>
</protein>
<comment type="caution">
    <text evidence="1">The sequence shown here is derived from an EMBL/GenBank/DDBJ whole genome shotgun (WGS) entry which is preliminary data.</text>
</comment>
<name>A0A2U1J188_SMIAN</name>
<evidence type="ECO:0008006" key="3">
    <source>
        <dbReference type="Google" id="ProtNLM"/>
    </source>
</evidence>
<proteinExistence type="predicted"/>